<gene>
    <name evidence="1" type="ORF">SLEP1_g60537</name>
</gene>
<protein>
    <submittedName>
        <fullName evidence="1">Uncharacterized protein</fullName>
    </submittedName>
</protein>
<evidence type="ECO:0000313" key="2">
    <source>
        <dbReference type="Proteomes" id="UP001054252"/>
    </source>
</evidence>
<organism evidence="1 2">
    <name type="scientific">Rubroshorea leprosula</name>
    <dbReference type="NCBI Taxonomy" id="152421"/>
    <lineage>
        <taxon>Eukaryota</taxon>
        <taxon>Viridiplantae</taxon>
        <taxon>Streptophyta</taxon>
        <taxon>Embryophyta</taxon>
        <taxon>Tracheophyta</taxon>
        <taxon>Spermatophyta</taxon>
        <taxon>Magnoliopsida</taxon>
        <taxon>eudicotyledons</taxon>
        <taxon>Gunneridae</taxon>
        <taxon>Pentapetalae</taxon>
        <taxon>rosids</taxon>
        <taxon>malvids</taxon>
        <taxon>Malvales</taxon>
        <taxon>Dipterocarpaceae</taxon>
        <taxon>Rubroshorea</taxon>
    </lineage>
</organism>
<dbReference type="EMBL" id="BPVZ01002808">
    <property type="protein sequence ID" value="GKV54027.1"/>
    <property type="molecule type" value="Genomic_DNA"/>
</dbReference>
<proteinExistence type="predicted"/>
<reference evidence="1 2" key="1">
    <citation type="journal article" date="2021" name="Commun. Biol.">
        <title>The genome of Shorea leprosula (Dipterocarpaceae) highlights the ecological relevance of drought in aseasonal tropical rainforests.</title>
        <authorList>
            <person name="Ng K.K.S."/>
            <person name="Kobayashi M.J."/>
            <person name="Fawcett J.A."/>
            <person name="Hatakeyama M."/>
            <person name="Paape T."/>
            <person name="Ng C.H."/>
            <person name="Ang C.C."/>
            <person name="Tnah L.H."/>
            <person name="Lee C.T."/>
            <person name="Nishiyama T."/>
            <person name="Sese J."/>
            <person name="O'Brien M.J."/>
            <person name="Copetti D."/>
            <person name="Mohd Noor M.I."/>
            <person name="Ong R.C."/>
            <person name="Putra M."/>
            <person name="Sireger I.Z."/>
            <person name="Indrioko S."/>
            <person name="Kosugi Y."/>
            <person name="Izuno A."/>
            <person name="Isagi Y."/>
            <person name="Lee S.L."/>
            <person name="Shimizu K.K."/>
        </authorList>
    </citation>
    <scope>NUCLEOTIDE SEQUENCE [LARGE SCALE GENOMIC DNA]</scope>
    <source>
        <strain evidence="1">214</strain>
    </source>
</reference>
<dbReference type="AlphaFoldDB" id="A0AAV5MZQ1"/>
<name>A0AAV5MZQ1_9ROSI</name>
<sequence length="245" mass="29229">MESDDAWFAENIGAIEEVEEQHDRHFVFNDADMVAKKDKWNRTSYVKPFTCSLYARRDFAGDMEIKMNRRCRTIYNVGFFSLRFIILPVKHLQIYYYVKLKDIIIKRIWALFTAKYEGDISVLQSIVEGLKTKTVDIKILYFHFSRNGNTRVVKPHAYYSLRDYNRFVSIQHDRVVARQEEARNIVKIKKRKEYKESAREVKKRKMEEDTRKSHRVSVFVPRSVTLNKTPSEVSLKTVFLRLKNI</sequence>
<evidence type="ECO:0000313" key="1">
    <source>
        <dbReference type="EMBL" id="GKV54027.1"/>
    </source>
</evidence>
<keyword evidence="2" id="KW-1185">Reference proteome</keyword>
<comment type="caution">
    <text evidence="1">The sequence shown here is derived from an EMBL/GenBank/DDBJ whole genome shotgun (WGS) entry which is preliminary data.</text>
</comment>
<accession>A0AAV5MZQ1</accession>
<dbReference type="Proteomes" id="UP001054252">
    <property type="component" value="Unassembled WGS sequence"/>
</dbReference>